<comment type="subcellular location">
    <subcellularLocation>
        <location evidence="9">Cell membrane</location>
        <topology evidence="9">Peripheral membrane protein</topology>
        <orientation evidence="9">Cytoplasmic side</orientation>
    </subcellularLocation>
    <subcellularLocation>
        <location evidence="9">Cytoplasm</location>
    </subcellularLocation>
</comment>
<keyword evidence="12" id="KW-1185">Reference proteome</keyword>
<dbReference type="Proteomes" id="UP000050514">
    <property type="component" value="Unassembled WGS sequence"/>
</dbReference>
<dbReference type="CDD" id="cd17874">
    <property type="entry name" value="FtsY"/>
    <property type="match status" value="1"/>
</dbReference>
<dbReference type="STRING" id="360411.AC812_13425"/>
<evidence type="ECO:0000259" key="10">
    <source>
        <dbReference type="PROSITE" id="PS00300"/>
    </source>
</evidence>
<evidence type="ECO:0000256" key="8">
    <source>
        <dbReference type="ARBA" id="ARBA00048027"/>
    </source>
</evidence>
<comment type="similarity">
    <text evidence="9">Belongs to the GTP-binding SRP family. FtsY subfamily.</text>
</comment>
<evidence type="ECO:0000256" key="4">
    <source>
        <dbReference type="ARBA" id="ARBA00022801"/>
    </source>
</evidence>
<keyword evidence="2 9" id="KW-0963">Cytoplasm</keyword>
<keyword evidence="11" id="KW-0131">Cell cycle</keyword>
<evidence type="ECO:0000313" key="11">
    <source>
        <dbReference type="EMBL" id="KPL73792.1"/>
    </source>
</evidence>
<dbReference type="InterPro" id="IPR013822">
    <property type="entry name" value="Signal_recog_particl_SRP54_hlx"/>
</dbReference>
<gene>
    <name evidence="9" type="primary">ftsY</name>
    <name evidence="11" type="ORF">AC812_13425</name>
</gene>
<dbReference type="EC" id="3.6.5.4" evidence="9"/>
<reference evidence="11 12" key="1">
    <citation type="submission" date="2015-07" db="EMBL/GenBank/DDBJ databases">
        <title>Draft genome of Bellilinea caldifistulae DSM 17877.</title>
        <authorList>
            <person name="Hemp J."/>
            <person name="Ward L.M."/>
            <person name="Pace L.A."/>
            <person name="Fischer W.W."/>
        </authorList>
    </citation>
    <scope>NUCLEOTIDE SEQUENCE [LARGE SCALE GENOMIC DNA]</scope>
    <source>
        <strain evidence="11 12">GOMI-1</strain>
    </source>
</reference>
<dbReference type="GO" id="GO:0005525">
    <property type="term" value="F:GTP binding"/>
    <property type="evidence" value="ECO:0007669"/>
    <property type="project" value="UniProtKB-UniRule"/>
</dbReference>
<proteinExistence type="inferred from homology"/>
<dbReference type="Gene3D" id="1.20.120.140">
    <property type="entry name" value="Signal recognition particle SRP54, nucleotide-binding domain"/>
    <property type="match status" value="1"/>
</dbReference>
<dbReference type="RefSeq" id="WP_061917303.1">
    <property type="nucleotide sequence ID" value="NZ_DF967971.1"/>
</dbReference>
<comment type="catalytic activity">
    <reaction evidence="8 9">
        <text>GTP + H2O = GDP + phosphate + H(+)</text>
        <dbReference type="Rhea" id="RHEA:19669"/>
        <dbReference type="ChEBI" id="CHEBI:15377"/>
        <dbReference type="ChEBI" id="CHEBI:15378"/>
        <dbReference type="ChEBI" id="CHEBI:37565"/>
        <dbReference type="ChEBI" id="CHEBI:43474"/>
        <dbReference type="ChEBI" id="CHEBI:58189"/>
        <dbReference type="EC" id="3.6.5.4"/>
    </reaction>
</comment>
<dbReference type="GO" id="GO:0005047">
    <property type="term" value="F:signal recognition particle binding"/>
    <property type="evidence" value="ECO:0007669"/>
    <property type="project" value="TreeGrafter"/>
</dbReference>
<accession>A0A0P6XG34</accession>
<evidence type="ECO:0000256" key="3">
    <source>
        <dbReference type="ARBA" id="ARBA00022741"/>
    </source>
</evidence>
<feature type="binding site" evidence="9">
    <location>
        <begin position="108"/>
        <end position="115"/>
    </location>
    <ligand>
        <name>GTP</name>
        <dbReference type="ChEBI" id="CHEBI:37565"/>
    </ligand>
</feature>
<evidence type="ECO:0000256" key="6">
    <source>
        <dbReference type="ARBA" id="ARBA00023136"/>
    </source>
</evidence>
<evidence type="ECO:0000256" key="9">
    <source>
        <dbReference type="HAMAP-Rule" id="MF_00920"/>
    </source>
</evidence>
<evidence type="ECO:0000256" key="7">
    <source>
        <dbReference type="ARBA" id="ARBA00023170"/>
    </source>
</evidence>
<evidence type="ECO:0000256" key="1">
    <source>
        <dbReference type="ARBA" id="ARBA00022475"/>
    </source>
</evidence>
<dbReference type="SMART" id="SM00962">
    <property type="entry name" value="SRP54"/>
    <property type="match status" value="1"/>
</dbReference>
<sequence>MAEFFSKWKEALNRTSKAAFGRLATVFGATEIDEFTWEELEALLLQADLGIQTTQEILNVLQKKAAQQGIIRASDLRNLLRSELIQRLDPAPPIDLDHHKPAVVLIVGVNGSGKTTTIAKLGKKYSQQGKKVLLGAADTFRAAAVDQLEIWAERLNLPIVSGQPNADPGAVAYDTIQAAISRNVDLVFIDTAGRLHTRYNLMEELKKVYRVSGKALPGAPHATWLVLDATTGQNALQQAKAFKEAVQITGIILAKLDSSARGGMAFAIQKELGIPILFAGLGEQPDDLQPFDREAFVDGILA</sequence>
<dbReference type="InterPro" id="IPR036225">
    <property type="entry name" value="SRP/SRP_N"/>
</dbReference>
<dbReference type="InterPro" id="IPR000897">
    <property type="entry name" value="SRP54_GTPase_dom"/>
</dbReference>
<protein>
    <recommendedName>
        <fullName evidence="9">Signal recognition particle receptor FtsY</fullName>
        <shortName evidence="9">SRP receptor</shortName>
        <ecNumber evidence="9">3.6.5.4</ecNumber>
    </recommendedName>
</protein>
<dbReference type="SMART" id="SM00963">
    <property type="entry name" value="SRP54_N"/>
    <property type="match status" value="1"/>
</dbReference>
<dbReference type="InterPro" id="IPR042101">
    <property type="entry name" value="SRP54_N_sf"/>
</dbReference>
<dbReference type="PROSITE" id="PS00300">
    <property type="entry name" value="SRP54"/>
    <property type="match status" value="1"/>
</dbReference>
<dbReference type="AlphaFoldDB" id="A0A0P6XG34"/>
<dbReference type="FunFam" id="1.20.120.140:FF:000002">
    <property type="entry name" value="Signal recognition particle receptor FtsY"/>
    <property type="match status" value="1"/>
</dbReference>
<dbReference type="Pfam" id="PF02881">
    <property type="entry name" value="SRP54_N"/>
    <property type="match status" value="1"/>
</dbReference>
<feature type="binding site" evidence="9">
    <location>
        <begin position="190"/>
        <end position="194"/>
    </location>
    <ligand>
        <name>GTP</name>
        <dbReference type="ChEBI" id="CHEBI:37565"/>
    </ligand>
</feature>
<dbReference type="InterPro" id="IPR004390">
    <property type="entry name" value="SR_rcpt_FtsY"/>
</dbReference>
<comment type="subunit">
    <text evidence="9">Part of the signal recognition particle protein translocation system, which is composed of SRP and FtsY.</text>
</comment>
<comment type="caution">
    <text evidence="9">Lacks conserved residue(s) required for the propagation of feature annotation.</text>
</comment>
<comment type="caution">
    <text evidence="11">The sequence shown here is derived from an EMBL/GenBank/DDBJ whole genome shotgun (WGS) entry which is preliminary data.</text>
</comment>
<keyword evidence="3 9" id="KW-0547">Nucleotide-binding</keyword>
<dbReference type="Pfam" id="PF00448">
    <property type="entry name" value="SRP54"/>
    <property type="match status" value="1"/>
</dbReference>
<dbReference type="PATRIC" id="fig|360411.5.peg.2377"/>
<dbReference type="GO" id="GO:0006614">
    <property type="term" value="P:SRP-dependent cotranslational protein targeting to membrane"/>
    <property type="evidence" value="ECO:0007669"/>
    <property type="project" value="InterPro"/>
</dbReference>
<evidence type="ECO:0000256" key="5">
    <source>
        <dbReference type="ARBA" id="ARBA00023134"/>
    </source>
</evidence>
<keyword evidence="11" id="KW-0132">Cell division</keyword>
<dbReference type="PANTHER" id="PTHR43134">
    <property type="entry name" value="SIGNAL RECOGNITION PARTICLE RECEPTOR SUBUNIT ALPHA"/>
    <property type="match status" value="1"/>
</dbReference>
<dbReference type="EMBL" id="LGHJ01000019">
    <property type="protein sequence ID" value="KPL73792.1"/>
    <property type="molecule type" value="Genomic_DNA"/>
</dbReference>
<organism evidence="11 12">
    <name type="scientific">Bellilinea caldifistulae</name>
    <dbReference type="NCBI Taxonomy" id="360411"/>
    <lineage>
        <taxon>Bacteria</taxon>
        <taxon>Bacillati</taxon>
        <taxon>Chloroflexota</taxon>
        <taxon>Anaerolineae</taxon>
        <taxon>Anaerolineales</taxon>
        <taxon>Anaerolineaceae</taxon>
        <taxon>Bellilinea</taxon>
    </lineage>
</organism>
<keyword evidence="1 9" id="KW-1003">Cell membrane</keyword>
<evidence type="ECO:0000313" key="12">
    <source>
        <dbReference type="Proteomes" id="UP000050514"/>
    </source>
</evidence>
<dbReference type="GO" id="GO:0051301">
    <property type="term" value="P:cell division"/>
    <property type="evidence" value="ECO:0007669"/>
    <property type="project" value="UniProtKB-KW"/>
</dbReference>
<dbReference type="GO" id="GO:0005737">
    <property type="term" value="C:cytoplasm"/>
    <property type="evidence" value="ECO:0007669"/>
    <property type="project" value="UniProtKB-SubCell"/>
</dbReference>
<dbReference type="InterPro" id="IPR003593">
    <property type="entry name" value="AAA+_ATPase"/>
</dbReference>
<name>A0A0P6XG34_9CHLR</name>
<dbReference type="SUPFAM" id="SSF52540">
    <property type="entry name" value="P-loop containing nucleoside triphosphate hydrolases"/>
    <property type="match status" value="1"/>
</dbReference>
<dbReference type="FunFam" id="3.40.50.300:FF:000053">
    <property type="entry name" value="Signal recognition particle receptor FtsY"/>
    <property type="match status" value="1"/>
</dbReference>
<dbReference type="GO" id="GO:0005886">
    <property type="term" value="C:plasma membrane"/>
    <property type="evidence" value="ECO:0007669"/>
    <property type="project" value="UniProtKB-SubCell"/>
</dbReference>
<keyword evidence="4 9" id="KW-0378">Hydrolase</keyword>
<keyword evidence="6 9" id="KW-0472">Membrane</keyword>
<keyword evidence="5 9" id="KW-0342">GTP-binding</keyword>
<dbReference type="SMART" id="SM00382">
    <property type="entry name" value="AAA"/>
    <property type="match status" value="1"/>
</dbReference>
<feature type="domain" description="SRP54-type proteins GTP-binding" evidence="10">
    <location>
        <begin position="275"/>
        <end position="288"/>
    </location>
</feature>
<dbReference type="OrthoDB" id="9804720at2"/>
<dbReference type="InterPro" id="IPR027417">
    <property type="entry name" value="P-loop_NTPase"/>
</dbReference>
<comment type="function">
    <text evidence="9">Involved in targeting and insertion of nascent membrane proteins into the cytoplasmic membrane. Acts as a receptor for the complex formed by the signal recognition particle (SRP) and the ribosome-nascent chain (RNC).</text>
</comment>
<dbReference type="GO" id="GO:0003924">
    <property type="term" value="F:GTPase activity"/>
    <property type="evidence" value="ECO:0007669"/>
    <property type="project" value="UniProtKB-UniRule"/>
</dbReference>
<dbReference type="HAMAP" id="MF_00920">
    <property type="entry name" value="FtsY"/>
    <property type="match status" value="1"/>
</dbReference>
<dbReference type="NCBIfam" id="TIGR00064">
    <property type="entry name" value="ftsY"/>
    <property type="match status" value="1"/>
</dbReference>
<dbReference type="PANTHER" id="PTHR43134:SF1">
    <property type="entry name" value="SIGNAL RECOGNITION PARTICLE RECEPTOR SUBUNIT ALPHA"/>
    <property type="match status" value="1"/>
</dbReference>
<evidence type="ECO:0000256" key="2">
    <source>
        <dbReference type="ARBA" id="ARBA00022490"/>
    </source>
</evidence>
<dbReference type="Gene3D" id="3.40.50.300">
    <property type="entry name" value="P-loop containing nucleotide triphosphate hydrolases"/>
    <property type="match status" value="1"/>
</dbReference>
<dbReference type="SUPFAM" id="SSF47364">
    <property type="entry name" value="Domain of the SRP/SRP receptor G-proteins"/>
    <property type="match status" value="1"/>
</dbReference>
<keyword evidence="7 9" id="KW-0675">Receptor</keyword>